<protein>
    <submittedName>
        <fullName evidence="2">Uncharacterized protein</fullName>
    </submittedName>
</protein>
<organism evidence="2 3">
    <name type="scientific">Streptomyces orinoci</name>
    <name type="common">Streptoverticillium orinoci</name>
    <dbReference type="NCBI Taxonomy" id="67339"/>
    <lineage>
        <taxon>Bacteria</taxon>
        <taxon>Bacillati</taxon>
        <taxon>Actinomycetota</taxon>
        <taxon>Actinomycetes</taxon>
        <taxon>Kitasatosporales</taxon>
        <taxon>Streptomycetaceae</taxon>
        <taxon>Streptomyces</taxon>
    </lineage>
</organism>
<sequence>MVHHPMTGREAAPTAPPAPDFERARAVADAVLYEGYLLYPYRGSSGKNRVRWQFGVLAPRAWAEACAPGSAGVAGAAESWRQRTEVVVRADSPDAMVHVRVRFLQLQHRQVERQAENGRLVPVAALETPGAVYLTFDEAVPRQADAAVRLAGLLRGEHRLPVRLAGGEEAEELYGAAGRLVRRRWPVEAEVVLSAAPLDMERCLYRLTVRTENTGDGAGPQDSRERALRHALLATHTLIGGGGLCFASPTDPPAWAGAHPAKCRNLHTFPVLAGEPGSCDLVLSAPVILPDHPQVAPESPGDLHDAAEIDEILTLRTLLLTDAEKREARGTDRRAAEILDRVESMPPEVLSRLHGAIRSLTPPAGKGVDGPWWTEDAEGGLCPATDSVLVGGVPVARGSRVRLCPRGRGVDAQDMFLAGRTAQVAAVFHDVDGSHHIAVTLEEDPGAELHGWYGRFRYFRPEEIESLPAVPAEEGCVGRHRVAEA</sequence>
<gene>
    <name evidence="2" type="ORF">AB0L16_30920</name>
</gene>
<dbReference type="EMBL" id="JBFAUK010000040">
    <property type="protein sequence ID" value="MEV5510788.1"/>
    <property type="molecule type" value="Genomic_DNA"/>
</dbReference>
<evidence type="ECO:0000256" key="1">
    <source>
        <dbReference type="SAM" id="MobiDB-lite"/>
    </source>
</evidence>
<dbReference type="RefSeq" id="WP_109284807.1">
    <property type="nucleotide sequence ID" value="NZ_JBFAUK010000040.1"/>
</dbReference>
<evidence type="ECO:0000313" key="3">
    <source>
        <dbReference type="Proteomes" id="UP001552594"/>
    </source>
</evidence>
<comment type="caution">
    <text evidence="2">The sequence shown here is derived from an EMBL/GenBank/DDBJ whole genome shotgun (WGS) entry which is preliminary data.</text>
</comment>
<feature type="region of interest" description="Disordered" evidence="1">
    <location>
        <begin position="1"/>
        <end position="20"/>
    </location>
</feature>
<name>A0ABV3K6L0_STRON</name>
<keyword evidence="3" id="KW-1185">Reference proteome</keyword>
<evidence type="ECO:0000313" key="2">
    <source>
        <dbReference type="EMBL" id="MEV5510788.1"/>
    </source>
</evidence>
<reference evidence="2 3" key="1">
    <citation type="submission" date="2024-06" db="EMBL/GenBank/DDBJ databases">
        <title>The Natural Products Discovery Center: Release of the First 8490 Sequenced Strains for Exploring Actinobacteria Biosynthetic Diversity.</title>
        <authorList>
            <person name="Kalkreuter E."/>
            <person name="Kautsar S.A."/>
            <person name="Yang D."/>
            <person name="Bader C.D."/>
            <person name="Teijaro C.N."/>
            <person name="Fluegel L."/>
            <person name="Davis C.M."/>
            <person name="Simpson J.R."/>
            <person name="Lauterbach L."/>
            <person name="Steele A.D."/>
            <person name="Gui C."/>
            <person name="Meng S."/>
            <person name="Li G."/>
            <person name="Viehrig K."/>
            <person name="Ye F."/>
            <person name="Su P."/>
            <person name="Kiefer A.F."/>
            <person name="Nichols A."/>
            <person name="Cepeda A.J."/>
            <person name="Yan W."/>
            <person name="Fan B."/>
            <person name="Jiang Y."/>
            <person name="Adhikari A."/>
            <person name="Zheng C.-J."/>
            <person name="Schuster L."/>
            <person name="Cowan T.M."/>
            <person name="Smanski M.J."/>
            <person name="Chevrette M.G."/>
            <person name="De Carvalho L.P.S."/>
            <person name="Shen B."/>
        </authorList>
    </citation>
    <scope>NUCLEOTIDE SEQUENCE [LARGE SCALE GENOMIC DNA]</scope>
    <source>
        <strain evidence="2 3">NPDC052347</strain>
    </source>
</reference>
<proteinExistence type="predicted"/>
<dbReference type="Proteomes" id="UP001552594">
    <property type="component" value="Unassembled WGS sequence"/>
</dbReference>
<accession>A0ABV3K6L0</accession>